<evidence type="ECO:0000256" key="1">
    <source>
        <dbReference type="ARBA" id="ARBA00002985"/>
    </source>
</evidence>
<dbReference type="GO" id="GO:0006006">
    <property type="term" value="P:glucose metabolic process"/>
    <property type="evidence" value="ECO:0007669"/>
    <property type="project" value="UniProtKB-UniRule"/>
</dbReference>
<dbReference type="PROSITE" id="PS00262">
    <property type="entry name" value="INSULIN"/>
    <property type="match status" value="1"/>
</dbReference>
<evidence type="ECO:0000256" key="7">
    <source>
        <dbReference type="ARBA" id="ARBA00022702"/>
    </source>
</evidence>
<evidence type="ECO:0000256" key="2">
    <source>
        <dbReference type="ARBA" id="ARBA00004613"/>
    </source>
</evidence>
<keyword evidence="6 10" id="KW-0313">Glucose metabolism</keyword>
<dbReference type="PANTHER" id="PTHR11454">
    <property type="entry name" value="INSULIN/INSULIN GROWTH FACTOR"/>
    <property type="match status" value="1"/>
</dbReference>
<dbReference type="GO" id="GO:0005179">
    <property type="term" value="F:hormone activity"/>
    <property type="evidence" value="ECO:0007669"/>
    <property type="project" value="UniProtKB-KW"/>
</dbReference>
<dbReference type="PRINTS" id="PR00277">
    <property type="entry name" value="INSULIN"/>
</dbReference>
<name>A0AAD1TKQ2_PELCU</name>
<keyword evidence="7 10" id="KW-0372">Hormone</keyword>
<dbReference type="Proteomes" id="UP001295444">
    <property type="component" value="Chromosome 12"/>
</dbReference>
<dbReference type="InterPro" id="IPR022352">
    <property type="entry name" value="Ins/IGF/rlx"/>
</dbReference>
<dbReference type="PANTHER" id="PTHR11454:SF9">
    <property type="entry name" value="INSULIN"/>
    <property type="match status" value="1"/>
</dbReference>
<dbReference type="SMART" id="SM00078">
    <property type="entry name" value="IlGF"/>
    <property type="match status" value="1"/>
</dbReference>
<evidence type="ECO:0000256" key="9">
    <source>
        <dbReference type="ARBA" id="ARBA00023277"/>
    </source>
</evidence>
<reference evidence="13" key="1">
    <citation type="submission" date="2022-03" db="EMBL/GenBank/DDBJ databases">
        <authorList>
            <person name="Alioto T."/>
            <person name="Alioto T."/>
            <person name="Gomez Garrido J."/>
        </authorList>
    </citation>
    <scope>NUCLEOTIDE SEQUENCE</scope>
</reference>
<feature type="non-terminal residue" evidence="13">
    <location>
        <position position="1"/>
    </location>
</feature>
<proteinExistence type="inferred from homology"/>
<evidence type="ECO:0000313" key="13">
    <source>
        <dbReference type="EMBL" id="CAH2326299.1"/>
    </source>
</evidence>
<evidence type="ECO:0000256" key="11">
    <source>
        <dbReference type="SAM" id="Phobius"/>
    </source>
</evidence>
<keyword evidence="11" id="KW-0472">Membrane</keyword>
<protein>
    <recommendedName>
        <fullName evidence="10">Insulin</fullName>
    </recommendedName>
</protein>
<comment type="function">
    <text evidence="1 10">Insulin decreases blood glucose concentration. It increases cell permeability to monosaccharides, amino acids and fatty acids. It accelerates glycolysis, the pentose phosphate cycle, and glycogen synthesis in liver.</text>
</comment>
<evidence type="ECO:0000256" key="8">
    <source>
        <dbReference type="ARBA" id="ARBA00023157"/>
    </source>
</evidence>
<dbReference type="PRINTS" id="PR00276">
    <property type="entry name" value="INSULINFAMLY"/>
</dbReference>
<dbReference type="InterPro" id="IPR022353">
    <property type="entry name" value="Insulin_CS"/>
</dbReference>
<keyword evidence="8" id="KW-1015">Disulfide bond</keyword>
<gene>
    <name evidence="13" type="ORF">PECUL_23A027351</name>
</gene>
<evidence type="ECO:0000256" key="4">
    <source>
        <dbReference type="ARBA" id="ARBA00011207"/>
    </source>
</evidence>
<dbReference type="InterPro" id="IPR004825">
    <property type="entry name" value="Insulin"/>
</dbReference>
<evidence type="ECO:0000256" key="5">
    <source>
        <dbReference type="ARBA" id="ARBA00022525"/>
    </source>
</evidence>
<evidence type="ECO:0000256" key="3">
    <source>
        <dbReference type="ARBA" id="ARBA00009034"/>
    </source>
</evidence>
<dbReference type="InterPro" id="IPR036438">
    <property type="entry name" value="Insulin-like_sf"/>
</dbReference>
<keyword evidence="5 10" id="KW-0964">Secreted</keyword>
<feature type="domain" description="Insulin-like" evidence="12">
    <location>
        <begin position="57"/>
        <end position="129"/>
    </location>
</feature>
<organism evidence="13 14">
    <name type="scientific">Pelobates cultripes</name>
    <name type="common">Western spadefoot toad</name>
    <dbReference type="NCBI Taxonomy" id="61616"/>
    <lineage>
        <taxon>Eukaryota</taxon>
        <taxon>Metazoa</taxon>
        <taxon>Chordata</taxon>
        <taxon>Craniata</taxon>
        <taxon>Vertebrata</taxon>
        <taxon>Euteleostomi</taxon>
        <taxon>Amphibia</taxon>
        <taxon>Batrachia</taxon>
        <taxon>Anura</taxon>
        <taxon>Pelobatoidea</taxon>
        <taxon>Pelobatidae</taxon>
        <taxon>Pelobates</taxon>
    </lineage>
</organism>
<accession>A0AAD1TKQ2</accession>
<dbReference type="GO" id="GO:0005615">
    <property type="term" value="C:extracellular space"/>
    <property type="evidence" value="ECO:0007669"/>
    <property type="project" value="TreeGrafter"/>
</dbReference>
<dbReference type="FunFam" id="1.10.100.10:FF:000003">
    <property type="entry name" value="Insulin"/>
    <property type="match status" value="1"/>
</dbReference>
<evidence type="ECO:0000313" key="14">
    <source>
        <dbReference type="Proteomes" id="UP001295444"/>
    </source>
</evidence>
<keyword evidence="11" id="KW-1133">Transmembrane helix</keyword>
<sequence>VHFELSHPSCTSHSSFCFLVSCPAPFYNLTMALWIQCLPLAILLSVLVPNTNAFATQHLCGSHLVDALYMVCGEKGFFYYPKSRRDLEEPSVNGLQDNNLDGLKEFQKRGIVEQCCQSTCSLYTLESYCNQ</sequence>
<feature type="transmembrane region" description="Helical" evidence="11">
    <location>
        <begin position="26"/>
        <end position="48"/>
    </location>
</feature>
<keyword evidence="14" id="KW-1185">Reference proteome</keyword>
<comment type="similarity">
    <text evidence="3 10">Belongs to the insulin family.</text>
</comment>
<evidence type="ECO:0000256" key="6">
    <source>
        <dbReference type="ARBA" id="ARBA00022526"/>
    </source>
</evidence>
<comment type="subunit">
    <text evidence="4 10">Heterodimer of a B chain and an A chain linked by two disulfide bonds.</text>
</comment>
<dbReference type="Pfam" id="PF00049">
    <property type="entry name" value="Insulin"/>
    <property type="match status" value="1"/>
</dbReference>
<dbReference type="InterPro" id="IPR016179">
    <property type="entry name" value="Insulin-like"/>
</dbReference>
<evidence type="ECO:0000256" key="10">
    <source>
        <dbReference type="RuleBase" id="RU000406"/>
    </source>
</evidence>
<dbReference type="Gene3D" id="1.10.100.10">
    <property type="entry name" value="Insulin-like"/>
    <property type="match status" value="1"/>
</dbReference>
<comment type="subcellular location">
    <subcellularLocation>
        <location evidence="2 10">Secreted</location>
    </subcellularLocation>
</comment>
<evidence type="ECO:0000259" key="12">
    <source>
        <dbReference type="SMART" id="SM00078"/>
    </source>
</evidence>
<dbReference type="AlphaFoldDB" id="A0AAD1TKQ2"/>
<keyword evidence="11" id="KW-0812">Transmembrane</keyword>
<dbReference type="SUPFAM" id="SSF56994">
    <property type="entry name" value="Insulin-like"/>
    <property type="match status" value="1"/>
</dbReference>
<keyword evidence="9 10" id="KW-0119">Carbohydrate metabolism</keyword>
<dbReference type="CDD" id="cd04367">
    <property type="entry name" value="IlGF_insulin_like"/>
    <property type="match status" value="1"/>
</dbReference>
<dbReference type="EMBL" id="OW240923">
    <property type="protein sequence ID" value="CAH2326299.1"/>
    <property type="molecule type" value="Genomic_DNA"/>
</dbReference>